<dbReference type="EMBL" id="VORW01000015">
    <property type="protein sequence ID" value="TXE06443.1"/>
    <property type="molecule type" value="Genomic_DNA"/>
</dbReference>
<feature type="chain" id="PRO_5022995569" evidence="4">
    <location>
        <begin position="20"/>
        <end position="938"/>
    </location>
</feature>
<keyword evidence="2" id="KW-0472">Membrane</keyword>
<accession>A0A5C7AG06</accession>
<dbReference type="GO" id="GO:0009279">
    <property type="term" value="C:cell outer membrane"/>
    <property type="evidence" value="ECO:0007669"/>
    <property type="project" value="UniProtKB-SubCell"/>
</dbReference>
<feature type="domain" description="Outer membrane protein beta-barrel" evidence="5">
    <location>
        <begin position="466"/>
        <end position="790"/>
    </location>
</feature>
<reference evidence="6 7" key="1">
    <citation type="submission" date="2019-08" db="EMBL/GenBank/DDBJ databases">
        <title>Genomes sequence of Algoriphagus aquimarinus ACAM450.</title>
        <authorList>
            <person name="Bowman J.P."/>
        </authorList>
    </citation>
    <scope>NUCLEOTIDE SEQUENCE [LARGE SCALE GENOMIC DNA]</scope>
    <source>
        <strain evidence="6 7">ACAM 450</strain>
    </source>
</reference>
<evidence type="ECO:0000256" key="4">
    <source>
        <dbReference type="SAM" id="SignalP"/>
    </source>
</evidence>
<dbReference type="SUPFAM" id="SSF56935">
    <property type="entry name" value="Porins"/>
    <property type="match status" value="1"/>
</dbReference>
<feature type="signal peptide" evidence="4">
    <location>
        <begin position="1"/>
        <end position="19"/>
    </location>
</feature>
<dbReference type="InterPro" id="IPR041700">
    <property type="entry name" value="OMP_b-brl_3"/>
</dbReference>
<dbReference type="Pfam" id="PF14905">
    <property type="entry name" value="OMP_b-brl_3"/>
    <property type="match status" value="1"/>
</dbReference>
<evidence type="ECO:0000259" key="5">
    <source>
        <dbReference type="Pfam" id="PF14905"/>
    </source>
</evidence>
<dbReference type="Gene3D" id="2.40.170.20">
    <property type="entry name" value="TonB-dependent receptor, beta-barrel domain"/>
    <property type="match status" value="1"/>
</dbReference>
<dbReference type="OrthoDB" id="1682379at2"/>
<evidence type="ECO:0000256" key="1">
    <source>
        <dbReference type="ARBA" id="ARBA00004442"/>
    </source>
</evidence>
<gene>
    <name evidence="6" type="ORF">ESV85_16835</name>
</gene>
<keyword evidence="4" id="KW-0732">Signal</keyword>
<dbReference type="Pfam" id="PF13620">
    <property type="entry name" value="CarboxypepD_reg"/>
    <property type="match status" value="1"/>
</dbReference>
<evidence type="ECO:0000313" key="6">
    <source>
        <dbReference type="EMBL" id="TXE06443.1"/>
    </source>
</evidence>
<dbReference type="RefSeq" id="WP_146919644.1">
    <property type="nucleotide sequence ID" value="NZ_VORW01000015.1"/>
</dbReference>
<proteinExistence type="predicted"/>
<dbReference type="InterPro" id="IPR036942">
    <property type="entry name" value="Beta-barrel_TonB_sf"/>
</dbReference>
<dbReference type="AlphaFoldDB" id="A0A5C7AG06"/>
<organism evidence="6 7">
    <name type="scientific">Algoriphagus aquimarinus</name>
    <dbReference type="NCBI Taxonomy" id="237018"/>
    <lineage>
        <taxon>Bacteria</taxon>
        <taxon>Pseudomonadati</taxon>
        <taxon>Bacteroidota</taxon>
        <taxon>Cytophagia</taxon>
        <taxon>Cytophagales</taxon>
        <taxon>Cyclobacteriaceae</taxon>
        <taxon>Algoriphagus</taxon>
    </lineage>
</organism>
<comment type="caution">
    <text evidence="6">The sequence shown here is derived from an EMBL/GenBank/DDBJ whole genome shotgun (WGS) entry which is preliminary data.</text>
</comment>
<evidence type="ECO:0000256" key="2">
    <source>
        <dbReference type="ARBA" id="ARBA00023136"/>
    </source>
</evidence>
<keyword evidence="6" id="KW-0675">Receptor</keyword>
<evidence type="ECO:0000313" key="7">
    <source>
        <dbReference type="Proteomes" id="UP000321935"/>
    </source>
</evidence>
<keyword evidence="3" id="KW-0998">Cell outer membrane</keyword>
<evidence type="ECO:0000256" key="3">
    <source>
        <dbReference type="ARBA" id="ARBA00023237"/>
    </source>
</evidence>
<dbReference type="Proteomes" id="UP000321935">
    <property type="component" value="Unassembled WGS sequence"/>
</dbReference>
<protein>
    <submittedName>
        <fullName evidence="6">TonB-dependent receptor</fullName>
    </submittedName>
</protein>
<name>A0A5C7AG06_9BACT</name>
<sequence>MKFLISYLLLAAITFASHAQSKLTIRGVVKDTTNIPLDYTSVLLLSPKDSALVAYTLTNKDGEYQFKNVEKQPLLIKATYMGYLPIQKELVLPETGDLEVDEIQLMPILQELYEVVVKAAKAPLMMRGDTLEYDASKFKVPPGATLEELLRKLPGIEIDKDGNIVAQGQQVQKVTVDGRRFFGGNTKMATQNLNAESISKLQLYDDKSEQSKLTGVEDGVKEKTLNVELKEEAKKGGFGKLSAAGGTDGRWSSNASFNKFDKVNQFSIIGYGNNINQSGLSWDDLQEFKGSSAFQFGDTGDFGFNGSGGMNYISFSGGSNDESFEIPFNNLNSGYSNNQAIGINYNYLKDKKDFSSNYFYSRSDQTIESFNSRTNFLQDNTSFTSTDQSLQNNMAGHHRVNLRFQNELDSANTITINAKGRISSLTTALASHQELIRSSTEQSQMDRNNQSDKWSGAFQGTAIYRHKFKKNGRNFAASLSDTYSKADQNGIQKSVVDLMNSTDPNTYFRNLDQLNQALNGSNQIKSSLLFVEPIKKIFFWETFYNFSQSKSETNRKVFDVEASDTQELNPDLSRFFDNTITYNRFGSSIRYANKGSNLSVGLAASNYRLNGQFSVVEASEILGRVDKNYLNFTPNVSYYKTMKGNKRINASYAMGVTPPNIADLQPFKDISNPLYIREGNPDLQPEVSHSFNTGYDMYDPATFINLRFSFNSTFYQNQVVQNQTIDPETFVTTYKAGNVSGGQRYYPYLGFGFPIVKTKATAYFSANPSYSKSLSLINSIETETKTYSNNFGVNLNLTPLEWFSLYTGSSFRLSKTKYEQNPAQNQDIINWSAYSNMNIKFPKDFYLDVKFNYNRYENESFGFDQKVPILNAFVYKLLGEAKKWEVRLSAYDIFKQNQTISQFAGQNYVSTGRIETLSRYFLLGVTYNMRGVEVKKYR</sequence>
<dbReference type="InterPro" id="IPR008969">
    <property type="entry name" value="CarboxyPept-like_regulatory"/>
</dbReference>
<comment type="subcellular location">
    <subcellularLocation>
        <location evidence="1">Cell outer membrane</location>
    </subcellularLocation>
</comment>
<dbReference type="SUPFAM" id="SSF49464">
    <property type="entry name" value="Carboxypeptidase regulatory domain-like"/>
    <property type="match status" value="1"/>
</dbReference>